<dbReference type="RefSeq" id="WP_379695247.1">
    <property type="nucleotide sequence ID" value="NZ_JBHSXH010000014.1"/>
</dbReference>
<evidence type="ECO:0000313" key="3">
    <source>
        <dbReference type="Proteomes" id="UP001596408"/>
    </source>
</evidence>
<dbReference type="Gene3D" id="2.60.40.1120">
    <property type="entry name" value="Carboxypeptidase-like, regulatory domain"/>
    <property type="match status" value="1"/>
</dbReference>
<evidence type="ECO:0000313" key="2">
    <source>
        <dbReference type="EMBL" id="MFC6825222.1"/>
    </source>
</evidence>
<keyword evidence="1" id="KW-0472">Membrane</keyword>
<evidence type="ECO:0000256" key="1">
    <source>
        <dbReference type="SAM" id="Phobius"/>
    </source>
</evidence>
<keyword evidence="1" id="KW-0812">Transmembrane</keyword>
<dbReference type="EMBL" id="JBHSXH010000014">
    <property type="protein sequence ID" value="MFC6825222.1"/>
    <property type="molecule type" value="Genomic_DNA"/>
</dbReference>
<comment type="caution">
    <text evidence="2">The sequence shown here is derived from an EMBL/GenBank/DDBJ whole genome shotgun (WGS) entry which is preliminary data.</text>
</comment>
<reference evidence="2 3" key="1">
    <citation type="journal article" date="2019" name="Int. J. Syst. Evol. Microbiol.">
        <title>The Global Catalogue of Microorganisms (GCM) 10K type strain sequencing project: providing services to taxonomists for standard genome sequencing and annotation.</title>
        <authorList>
            <consortium name="The Broad Institute Genomics Platform"/>
            <consortium name="The Broad Institute Genome Sequencing Center for Infectious Disease"/>
            <person name="Wu L."/>
            <person name="Ma J."/>
        </authorList>
    </citation>
    <scope>NUCLEOTIDE SEQUENCE [LARGE SCALE GENOMIC DNA]</scope>
    <source>
        <strain evidence="2 3">YIM 94188</strain>
    </source>
</reference>
<keyword evidence="1" id="KW-1133">Transmembrane helix</keyword>
<organism evidence="2 3">
    <name type="scientific">Halopelagius fulvigenes</name>
    <dbReference type="NCBI Taxonomy" id="1198324"/>
    <lineage>
        <taxon>Archaea</taxon>
        <taxon>Methanobacteriati</taxon>
        <taxon>Methanobacteriota</taxon>
        <taxon>Stenosarchaea group</taxon>
        <taxon>Halobacteria</taxon>
        <taxon>Halobacteriales</taxon>
        <taxon>Haloferacaceae</taxon>
    </lineage>
</organism>
<dbReference type="InterPro" id="IPR008969">
    <property type="entry name" value="CarboxyPept-like_regulatory"/>
</dbReference>
<keyword evidence="3" id="KW-1185">Reference proteome</keyword>
<dbReference type="SUPFAM" id="SSF49464">
    <property type="entry name" value="Carboxypeptidase regulatory domain-like"/>
    <property type="match status" value="1"/>
</dbReference>
<feature type="transmembrane region" description="Helical" evidence="1">
    <location>
        <begin position="20"/>
        <end position="42"/>
    </location>
</feature>
<name>A0ABD5U0C6_9EURY</name>
<protein>
    <submittedName>
        <fullName evidence="2">Carboxypeptidase-like regulatory domain-containing protein</fullName>
    </submittedName>
</protein>
<dbReference type="Pfam" id="PF13620">
    <property type="entry name" value="CarboxypepD_reg"/>
    <property type="match status" value="1"/>
</dbReference>
<proteinExistence type="predicted"/>
<sequence>MKQPPLLKLITEMITWRRLLFNRFTILAAVIVIASIGAVAYVDTNDDGHVQGRVVDSNGNPVQNATVTLREIPLEGVVKSSTTKTDAEGRFEFVDKTNLLEYRIKISVDGEVVASEHHHLYFKGENQELEIQITEE</sequence>
<dbReference type="AlphaFoldDB" id="A0ABD5U0C6"/>
<dbReference type="Proteomes" id="UP001596408">
    <property type="component" value="Unassembled WGS sequence"/>
</dbReference>
<accession>A0ABD5U0C6</accession>
<gene>
    <name evidence="2" type="ORF">ACFQEV_09500</name>
</gene>